<protein>
    <submittedName>
        <fullName evidence="2">DUF1513 domain-containing protein</fullName>
    </submittedName>
</protein>
<feature type="signal peptide" evidence="1">
    <location>
        <begin position="1"/>
        <end position="19"/>
    </location>
</feature>
<gene>
    <name evidence="2" type="ORF">ABHF33_07835</name>
</gene>
<dbReference type="RefSeq" id="WP_348946438.1">
    <property type="nucleotide sequence ID" value="NZ_CP157355.1"/>
</dbReference>
<dbReference type="InterPro" id="IPR011044">
    <property type="entry name" value="Quino_amine_DH_bsu"/>
</dbReference>
<dbReference type="AlphaFoldDB" id="A0AAU7FBN9"/>
<dbReference type="EMBL" id="CP157355">
    <property type="protein sequence ID" value="XBM02165.1"/>
    <property type="molecule type" value="Genomic_DNA"/>
</dbReference>
<dbReference type="InterPro" id="IPR008311">
    <property type="entry name" value="UCP028101"/>
</dbReference>
<dbReference type="InterPro" id="IPR015943">
    <property type="entry name" value="WD40/YVTN_repeat-like_dom_sf"/>
</dbReference>
<sequence length="369" mass="39815">MAAMLALGTLPIWPARALAADKTPRWTRIAAAWRDPKESDPYFAGILLADWQTKSLSIDSAVKLPTRPHGICIEPDGHLLIVGVRPGTWLMRCDAQGNVVGQHSMQAENTRLNGHALLSADGSKVFTSETELETGRGVIGVRERDTLKKIASWDSWGIDPHQLAFDAQGRLMIANGGVPRDARDAKYDLHRMDSTLVRLDASSGQKLGLWRLPDPRLSMRHLALAQRPDGSELLGLALQAEHGSEAARAAAPVFALLANDQLQIPSTDNDGIGLSGDIVPALQGGFVLSCSKANQALLWQAAAAKKLSKAIEFKETYALAAWPGPDRGNGVLAATAYGLVRWHPSAPGQFLAWPKPMALDNHWVVHSEG</sequence>
<accession>A0AAU7FBN9</accession>
<name>A0AAU7FBN9_9NEIS</name>
<evidence type="ECO:0000313" key="2">
    <source>
        <dbReference type="EMBL" id="XBM02165.1"/>
    </source>
</evidence>
<dbReference type="Pfam" id="PF07433">
    <property type="entry name" value="DUF1513"/>
    <property type="match status" value="1"/>
</dbReference>
<organism evidence="2">
    <name type="scientific">Chitinibacter mangrovi</name>
    <dbReference type="NCBI Taxonomy" id="3153927"/>
    <lineage>
        <taxon>Bacteria</taxon>
        <taxon>Pseudomonadati</taxon>
        <taxon>Pseudomonadota</taxon>
        <taxon>Betaproteobacteria</taxon>
        <taxon>Neisseriales</taxon>
        <taxon>Chitinibacteraceae</taxon>
        <taxon>Chitinibacter</taxon>
    </lineage>
</organism>
<dbReference type="SUPFAM" id="SSF50969">
    <property type="entry name" value="YVTN repeat-like/Quinoprotein amine dehydrogenase"/>
    <property type="match status" value="1"/>
</dbReference>
<dbReference type="Gene3D" id="2.130.10.10">
    <property type="entry name" value="YVTN repeat-like/Quinoprotein amine dehydrogenase"/>
    <property type="match status" value="1"/>
</dbReference>
<dbReference type="KEGG" id="cmav:ABHF33_07835"/>
<evidence type="ECO:0000256" key="1">
    <source>
        <dbReference type="SAM" id="SignalP"/>
    </source>
</evidence>
<feature type="chain" id="PRO_5043616276" evidence="1">
    <location>
        <begin position="20"/>
        <end position="369"/>
    </location>
</feature>
<keyword evidence="1" id="KW-0732">Signal</keyword>
<proteinExistence type="predicted"/>
<reference evidence="2" key="1">
    <citation type="submission" date="2024-05" db="EMBL/GenBank/DDBJ databases">
        <authorList>
            <person name="Yang L."/>
            <person name="Pan L."/>
        </authorList>
    </citation>
    <scope>NUCLEOTIDE SEQUENCE</scope>
    <source>
        <strain evidence="2">FCG-7</strain>
    </source>
</reference>